<proteinExistence type="predicted"/>
<accession>A0ABR1XMQ4</accession>
<dbReference type="EMBL" id="JBBWUH010000007">
    <property type="protein sequence ID" value="KAK8161463.1"/>
    <property type="molecule type" value="Genomic_DNA"/>
</dbReference>
<comment type="caution">
    <text evidence="2">The sequence shown here is derived from an EMBL/GenBank/DDBJ whole genome shotgun (WGS) entry which is preliminary data.</text>
</comment>
<feature type="compositionally biased region" description="Basic and acidic residues" evidence="1">
    <location>
        <begin position="220"/>
        <end position="231"/>
    </location>
</feature>
<keyword evidence="3" id="KW-1185">Reference proteome</keyword>
<evidence type="ECO:0000313" key="2">
    <source>
        <dbReference type="EMBL" id="KAK8161463.1"/>
    </source>
</evidence>
<feature type="compositionally biased region" description="Polar residues" evidence="1">
    <location>
        <begin position="204"/>
        <end position="216"/>
    </location>
</feature>
<feature type="compositionally biased region" description="Basic and acidic residues" evidence="1">
    <location>
        <begin position="193"/>
        <end position="203"/>
    </location>
</feature>
<feature type="compositionally biased region" description="Acidic residues" evidence="1">
    <location>
        <begin position="293"/>
        <end position="302"/>
    </location>
</feature>
<protein>
    <submittedName>
        <fullName evidence="2">Uncharacterized protein</fullName>
    </submittedName>
</protein>
<feature type="compositionally biased region" description="Polar residues" evidence="1">
    <location>
        <begin position="258"/>
        <end position="275"/>
    </location>
</feature>
<feature type="compositionally biased region" description="Polar residues" evidence="1">
    <location>
        <begin position="362"/>
        <end position="401"/>
    </location>
</feature>
<feature type="compositionally biased region" description="Basic residues" evidence="1">
    <location>
        <begin position="321"/>
        <end position="333"/>
    </location>
</feature>
<feature type="region of interest" description="Disordered" evidence="1">
    <location>
        <begin position="188"/>
        <end position="447"/>
    </location>
</feature>
<feature type="compositionally biased region" description="Low complexity" evidence="1">
    <location>
        <begin position="28"/>
        <end position="42"/>
    </location>
</feature>
<name>A0ABR1XMQ4_9PEZI</name>
<feature type="compositionally biased region" description="Basic and acidic residues" evidence="1">
    <location>
        <begin position="281"/>
        <end position="292"/>
    </location>
</feature>
<dbReference type="Proteomes" id="UP001456524">
    <property type="component" value="Unassembled WGS sequence"/>
</dbReference>
<feature type="compositionally biased region" description="Basic and acidic residues" evidence="1">
    <location>
        <begin position="334"/>
        <end position="360"/>
    </location>
</feature>
<evidence type="ECO:0000313" key="3">
    <source>
        <dbReference type="Proteomes" id="UP001456524"/>
    </source>
</evidence>
<gene>
    <name evidence="2" type="ORF">IWX90DRAFT_416506</name>
</gene>
<evidence type="ECO:0000256" key="1">
    <source>
        <dbReference type="SAM" id="MobiDB-lite"/>
    </source>
</evidence>
<sequence length="447" mass="49582">MAPWANWLPSNWLPASRQGGNSSYQGHSASNPLAAANNSNNPFITNDSNDPIMRERLFRRASNARASEAVEDIDANWMEVDSDIDSPVDDNYDPRAYRPPVSRLERASNMACNATATAGSLASTATSIVASAATTVVQTTIQAASDIATANEYAYRGLSTRDSVRDPLDGLILRLPGQRLGLWETDMSTPEAEGMRGPEDTERSTSSGFSALNMNLSEIVRAERGKRESQERVSTNSQRARWEKSTRRNGLKGAGSVLGSNSQVQNDAATGSEQSGGVFKWSERNGDERAEDSSSEDSEDNSFDSIHEAMDNRGEYIVGKAQRRFQRKQQKKRAREERKAMEERKVMEEKRAKEKRDKAKGTSVQQRGPYLHQSTNSTIGEESIRLQPTPTERSLTHPSSRQPRDTDIPHSRPRRPPSPGSSRIAMVSYNVDRLPRSSRSDGVFEWN</sequence>
<reference evidence="2 3" key="1">
    <citation type="journal article" date="2022" name="G3 (Bethesda)">
        <title>Enemy or ally: a genomic approach to elucidate the lifestyle of Phyllosticta citrichinaensis.</title>
        <authorList>
            <person name="Buijs V.A."/>
            <person name="Groenewald J.Z."/>
            <person name="Haridas S."/>
            <person name="LaButti K.M."/>
            <person name="Lipzen A."/>
            <person name="Martin F.M."/>
            <person name="Barry K."/>
            <person name="Grigoriev I.V."/>
            <person name="Crous P.W."/>
            <person name="Seidl M.F."/>
        </authorList>
    </citation>
    <scope>NUCLEOTIDE SEQUENCE [LARGE SCALE GENOMIC DNA]</scope>
    <source>
        <strain evidence="2 3">CBS 129764</strain>
    </source>
</reference>
<organism evidence="2 3">
    <name type="scientific">Phyllosticta citrichinensis</name>
    <dbReference type="NCBI Taxonomy" id="1130410"/>
    <lineage>
        <taxon>Eukaryota</taxon>
        <taxon>Fungi</taxon>
        <taxon>Dikarya</taxon>
        <taxon>Ascomycota</taxon>
        <taxon>Pezizomycotina</taxon>
        <taxon>Dothideomycetes</taxon>
        <taxon>Dothideomycetes incertae sedis</taxon>
        <taxon>Botryosphaeriales</taxon>
        <taxon>Phyllostictaceae</taxon>
        <taxon>Phyllosticta</taxon>
    </lineage>
</organism>
<feature type="compositionally biased region" description="Polar residues" evidence="1">
    <location>
        <begin position="18"/>
        <end position="27"/>
    </location>
</feature>
<feature type="region of interest" description="Disordered" evidence="1">
    <location>
        <begin position="18"/>
        <end position="48"/>
    </location>
</feature>
<feature type="compositionally biased region" description="Basic and acidic residues" evidence="1">
    <location>
        <begin position="305"/>
        <end position="314"/>
    </location>
</feature>